<organism evidence="1 2">
    <name type="scientific">Glaciihabitans tibetensis</name>
    <dbReference type="NCBI Taxonomy" id="1266600"/>
    <lineage>
        <taxon>Bacteria</taxon>
        <taxon>Bacillati</taxon>
        <taxon>Actinomycetota</taxon>
        <taxon>Actinomycetes</taxon>
        <taxon>Micrococcales</taxon>
        <taxon>Microbacteriaceae</taxon>
        <taxon>Glaciihabitans</taxon>
    </lineage>
</organism>
<accession>A0A2T0VBB5</accession>
<dbReference type="AlphaFoldDB" id="A0A2T0VBB5"/>
<comment type="caution">
    <text evidence="1">The sequence shown here is derived from an EMBL/GenBank/DDBJ whole genome shotgun (WGS) entry which is preliminary data.</text>
</comment>
<proteinExistence type="predicted"/>
<dbReference type="RefSeq" id="WP_106213094.1">
    <property type="nucleotide sequence ID" value="NZ_PVTL01000006.1"/>
</dbReference>
<evidence type="ECO:0000313" key="2">
    <source>
        <dbReference type="Proteomes" id="UP000237983"/>
    </source>
</evidence>
<name>A0A2T0VBB5_9MICO</name>
<reference evidence="1 2" key="1">
    <citation type="submission" date="2018-03" db="EMBL/GenBank/DDBJ databases">
        <title>Genomic Encyclopedia of Type Strains, Phase III (KMG-III): the genomes of soil and plant-associated and newly described type strains.</title>
        <authorList>
            <person name="Whitman W."/>
        </authorList>
    </citation>
    <scope>NUCLEOTIDE SEQUENCE [LARGE SCALE GENOMIC DNA]</scope>
    <source>
        <strain evidence="1 2">CGMCC 1.12484</strain>
    </source>
</reference>
<keyword evidence="2" id="KW-1185">Reference proteome</keyword>
<dbReference type="Proteomes" id="UP000237983">
    <property type="component" value="Unassembled WGS sequence"/>
</dbReference>
<evidence type="ECO:0000313" key="1">
    <source>
        <dbReference type="EMBL" id="PRY67470.1"/>
    </source>
</evidence>
<dbReference type="EMBL" id="PVTL01000006">
    <property type="protein sequence ID" value="PRY67470.1"/>
    <property type="molecule type" value="Genomic_DNA"/>
</dbReference>
<gene>
    <name evidence="1" type="ORF">B0I08_10677</name>
</gene>
<sequence>MSKVGFHWTSESLEARLRAQAAIDSAPRSIAGLAAAEHLDLLRTVELVGTARLSPTDAVAQLTRISDKIREASQPVR</sequence>
<protein>
    <submittedName>
        <fullName evidence="1">Uncharacterized protein</fullName>
    </submittedName>
</protein>